<dbReference type="EMBL" id="AP025594">
    <property type="protein sequence ID" value="BDG17647.1"/>
    <property type="molecule type" value="Genomic_DNA"/>
</dbReference>
<keyword evidence="2" id="KW-0614">Plasmid</keyword>
<evidence type="ECO:0000313" key="2">
    <source>
        <dbReference type="EMBL" id="BDG17647.1"/>
    </source>
</evidence>
<gene>
    <name evidence="2" type="ORF">TbrSNM41_23810</name>
</gene>
<organism evidence="2 3">
    <name type="scientific">Thermus brockianus</name>
    <dbReference type="NCBI Taxonomy" id="56956"/>
    <lineage>
        <taxon>Bacteria</taxon>
        <taxon>Thermotogati</taxon>
        <taxon>Deinococcota</taxon>
        <taxon>Deinococci</taxon>
        <taxon>Thermales</taxon>
        <taxon>Thermaceae</taxon>
        <taxon>Thermus</taxon>
    </lineage>
</organism>
<proteinExistence type="predicted"/>
<feature type="compositionally biased region" description="Polar residues" evidence="1">
    <location>
        <begin position="119"/>
        <end position="135"/>
    </location>
</feature>
<dbReference type="Proteomes" id="UP000831120">
    <property type="component" value="Plasmid pTbrSNM4-1b"/>
</dbReference>
<evidence type="ECO:0008006" key="4">
    <source>
        <dbReference type="Google" id="ProtNLM"/>
    </source>
</evidence>
<keyword evidence="3" id="KW-1185">Reference proteome</keyword>
<sequence length="245" mass="26451">MRGAEGKGEPWYLAVGVPGEWEPRGYRLRTRIAEAFWSLRGGGLGWSGTRLWFLGMGLLGAALRGRGWLLRVVVARPGWQSLFRLARLLLAEGPPSPRSVVVRVLGSLARQQAKGWDESSGSDLASKLPPSTEQVRASPACGSPTPPSPKPITGLNQTNLPPIPRLERIAHVMLPSILPAFGTLDDALQAKTPASAILTLAIRAAMDLASKQNQARALARVLKLLSYIPSRSVRRSVASRHALPR</sequence>
<evidence type="ECO:0000313" key="3">
    <source>
        <dbReference type="Proteomes" id="UP000831120"/>
    </source>
</evidence>
<feature type="region of interest" description="Disordered" evidence="1">
    <location>
        <begin position="116"/>
        <end position="158"/>
    </location>
</feature>
<name>A0ABN6NKP7_THEBO</name>
<geneLocation type="plasmid" evidence="2 3">
    <name>pTbrSNM4-1b</name>
</geneLocation>
<evidence type="ECO:0000256" key="1">
    <source>
        <dbReference type="SAM" id="MobiDB-lite"/>
    </source>
</evidence>
<reference evidence="2 3" key="1">
    <citation type="journal article" date="2022" name="Microbiol. Resour. Announc.">
        <title>Complete Genome Sequences of Thermus Strains Isolated from Senami Hot Spring in Japan.</title>
        <authorList>
            <person name="Miyazaki K."/>
        </authorList>
    </citation>
    <scope>NUCLEOTIDE SEQUENCE [LARGE SCALE GENOMIC DNA]</scope>
    <source>
        <strain evidence="2 3">SNM4-1</strain>
        <plasmid evidence="2 3">pTbrSNM4-1b</plasmid>
    </source>
</reference>
<accession>A0ABN6NKP7</accession>
<protein>
    <recommendedName>
        <fullName evidence="4">Transposase</fullName>
    </recommendedName>
</protein>